<evidence type="ECO:0000256" key="1">
    <source>
        <dbReference type="SAM" id="MobiDB-lite"/>
    </source>
</evidence>
<dbReference type="InterPro" id="IPR014001">
    <property type="entry name" value="Helicase_ATP-bd"/>
</dbReference>
<dbReference type="RefSeq" id="WP_047845673.1">
    <property type="nucleotide sequence ID" value="NZ_AEJF01000051.1"/>
</dbReference>
<feature type="region of interest" description="Disordered" evidence="1">
    <location>
        <begin position="987"/>
        <end position="1011"/>
    </location>
</feature>
<reference evidence="3 4" key="1">
    <citation type="journal article" date="2015" name="Genome Announc.">
        <title>Draft Genome Sequence of Burkholderia sp. Strain PML1(12), an Ectomycorrhizosphere-Inhabiting Bacterium with Effective Mineral-Weathering Ability.</title>
        <authorList>
            <person name="Uroz S."/>
            <person name="Oger P."/>
        </authorList>
    </citation>
    <scope>NUCLEOTIDE SEQUENCE [LARGE SCALE GENOMIC DNA]</scope>
    <source>
        <strain evidence="4">PML1(12)</strain>
    </source>
</reference>
<organism evidence="3 4">
    <name type="scientific">Caballeronia mineralivorans PML1(12)</name>
    <dbReference type="NCBI Taxonomy" id="908627"/>
    <lineage>
        <taxon>Bacteria</taxon>
        <taxon>Pseudomonadati</taxon>
        <taxon>Pseudomonadota</taxon>
        <taxon>Betaproteobacteria</taxon>
        <taxon>Burkholderiales</taxon>
        <taxon>Burkholderiaceae</taxon>
        <taxon>Caballeronia</taxon>
    </lineage>
</organism>
<evidence type="ECO:0000259" key="2">
    <source>
        <dbReference type="SMART" id="SM00487"/>
    </source>
</evidence>
<dbReference type="SUPFAM" id="SSF52540">
    <property type="entry name" value="P-loop containing nucleoside triphosphate hydrolases"/>
    <property type="match status" value="1"/>
</dbReference>
<dbReference type="OrthoDB" id="9758243at2"/>
<name>A0A0J1D3B4_9BURK</name>
<dbReference type="REBASE" id="124888">
    <property type="entry name" value="BspPML1ORF5770P"/>
</dbReference>
<evidence type="ECO:0000313" key="3">
    <source>
        <dbReference type="EMBL" id="KLU27219.1"/>
    </source>
</evidence>
<gene>
    <name evidence="3" type="ORF">EOS_05780</name>
</gene>
<dbReference type="PANTHER" id="PTHR42927">
    <property type="entry name" value="HELICASE SUPERFAMILY 1 AND 2 DOMAIN-CONTAINING PROTEIN"/>
    <property type="match status" value="1"/>
</dbReference>
<dbReference type="InterPro" id="IPR055180">
    <property type="entry name" value="HsdR_RecA-like_helicase_dom_2"/>
</dbReference>
<comment type="caution">
    <text evidence="3">The sequence shown here is derived from an EMBL/GenBank/DDBJ whole genome shotgun (WGS) entry which is preliminary data.</text>
</comment>
<dbReference type="PATRIC" id="fig|908627.4.peg.1280"/>
<evidence type="ECO:0000313" key="4">
    <source>
        <dbReference type="Proteomes" id="UP000035963"/>
    </source>
</evidence>
<keyword evidence="4" id="KW-1185">Reference proteome</keyword>
<dbReference type="AlphaFoldDB" id="A0A0J1D3B4"/>
<dbReference type="Gene3D" id="3.40.50.300">
    <property type="entry name" value="P-loop containing nucleotide triphosphate hydrolases"/>
    <property type="match status" value="2"/>
</dbReference>
<dbReference type="PANTHER" id="PTHR42927:SF1">
    <property type="entry name" value="HELICASE SUPERFAMILY 1 AND 2 DOMAIN-CONTAINING PROTEIN"/>
    <property type="match status" value="1"/>
</dbReference>
<accession>A0A0J1D3B4</accession>
<dbReference type="SMART" id="SM00487">
    <property type="entry name" value="DEXDc"/>
    <property type="match status" value="1"/>
</dbReference>
<sequence length="1146" mass="127367">MAHGFKEIDFQEGVFLPFLTGHGKNGLDWILGKPSDLDSARWVVPADLLAFLRDGGPLNQAAFEKASKGFASEAEFCLAFIEEALLPRVEATSNAAFVLRDPVVFNGQSFSLWNEEPRAGAERAAADLFARNLLRVIPEATFERVFPLTGKRIRRRPDCVFFVNGIYFAYSELKTAQTGQTASSHGRKKIAHNCVEAAIAALGEARERWLQQGAKWPSFRGRSMPAGERASIRQDICLYEKATHISCLDMGNLMLLQNMEWLLADVDDAMERDDRIELESGIPDRLVQVFGRAADIRDKSPSAALADHLASLFAAGDGIDKEVFFFNQHRPSRTTTGTEILMPRPAQRAMLFQTMRRVRELYADEGKPKIGESDIRARLAVDLPALEPAKADRIVKQTLLHRNGADSHSLLLQGAAGLGKTNVIVWLAQAIADMADPRSAAAAPLFDLCVLLTDRTELRKNVAEEAGRLRATKGIVVEAETFAQLRGALEGSARVVVVNIQKFPSIQRLASDDPELSKLLESKRVAFVIDEVHRSQNGVLHDATVEVFDQWGTIRPVGAKRNLIVGLTATPKDEILARIGEWRAPTGPGDDIRWAPYFAYTMTQAIRDKVILNPIQNVVRFSDHILYKITESVAKLGQEERLRAPSAEEIYENPSRQRLVAKQAVLVFAAKTMMAVRPSGGRALGEGKALLAAYSIRAAIVYQGLIKEELTALANDPRFAEHAETLRAIPVLLLYTDKQGEATCASKNDGKNQEQIIDEFRRKGIESHTGLKVRNAIIVVVDKLLTGFDEPTLHTVFIDRGMDDVLLFQTACRINRARKYKNDCLIIDFSHDGIVSKNLPKVFAKYGGITVSDLDAMDLMEKMDAAYRIFFLDKDIELHWKTWKATRSGGKDAIGARSLSDFLDGLVKLDIVRAALLRKAGSAWLSSRDRLRGILDFERNELRKHKDLLRAEFAEQVVRHLAAQTKDADESVAAVFDIDMVEDAEGWGLDDLPDAPARKERRANAGQDGPQSVKAISESLDAFELLAALQLTEEQKLELMERLKAFLAALFKAMDATGRSRNNDIHRKMILAMAKEGADFPWEERFEKFKELLDAAALAPAIFAHPNRKAFMQPLMKRSELVMADYEEWIATDGASIALRAANSAL</sequence>
<feature type="domain" description="Helicase ATP-binding" evidence="2">
    <location>
        <begin position="339"/>
        <end position="595"/>
    </location>
</feature>
<dbReference type="InterPro" id="IPR027417">
    <property type="entry name" value="P-loop_NTPase"/>
</dbReference>
<dbReference type="Pfam" id="PF22679">
    <property type="entry name" value="T1R_D3-like"/>
    <property type="match status" value="1"/>
</dbReference>
<protein>
    <submittedName>
        <fullName evidence="3">Type III restriction enzyme, res subunit</fullName>
    </submittedName>
</protein>
<dbReference type="Pfam" id="PF18766">
    <property type="entry name" value="SWI2_SNF2"/>
    <property type="match status" value="1"/>
</dbReference>
<dbReference type="EMBL" id="AEJF01000051">
    <property type="protein sequence ID" value="KLU27219.1"/>
    <property type="molecule type" value="Genomic_DNA"/>
</dbReference>
<proteinExistence type="predicted"/>
<dbReference type="Proteomes" id="UP000035963">
    <property type="component" value="Unassembled WGS sequence"/>
</dbReference>
<dbReference type="InterPro" id="IPR040980">
    <property type="entry name" value="SWI2_SNF2"/>
</dbReference>